<evidence type="ECO:0000313" key="1">
    <source>
        <dbReference type="EMBL" id="MXU85628.1"/>
    </source>
</evidence>
<accession>A0A6B0U213</accession>
<sequence>MKVVLGLAVFVFGFLVRTYGITTTTKPRLGSYSSTTTTTPLIEAYGNTSTTPRSLTPSARMLMTTVPPEVDPSKFKEQNATRVSTFL</sequence>
<dbReference type="AlphaFoldDB" id="A0A6B0U213"/>
<reference evidence="1" key="1">
    <citation type="submission" date="2019-12" db="EMBL/GenBank/DDBJ databases">
        <title>An insight into the sialome of adult female Ixodes ricinus ticks feeding for 6 days.</title>
        <authorList>
            <person name="Perner J."/>
            <person name="Ribeiro J.M.C."/>
        </authorList>
    </citation>
    <scope>NUCLEOTIDE SEQUENCE</scope>
    <source>
        <strain evidence="1">Semi-engorged</strain>
        <tissue evidence="1">Salivary glands</tissue>
    </source>
</reference>
<name>A0A6B0U213_IXORI</name>
<dbReference type="EMBL" id="GIFC01003545">
    <property type="protein sequence ID" value="MXU85628.1"/>
    <property type="molecule type" value="Transcribed_RNA"/>
</dbReference>
<proteinExistence type="predicted"/>
<organism evidence="1">
    <name type="scientific">Ixodes ricinus</name>
    <name type="common">Common tick</name>
    <name type="synonym">Acarus ricinus</name>
    <dbReference type="NCBI Taxonomy" id="34613"/>
    <lineage>
        <taxon>Eukaryota</taxon>
        <taxon>Metazoa</taxon>
        <taxon>Ecdysozoa</taxon>
        <taxon>Arthropoda</taxon>
        <taxon>Chelicerata</taxon>
        <taxon>Arachnida</taxon>
        <taxon>Acari</taxon>
        <taxon>Parasitiformes</taxon>
        <taxon>Ixodida</taxon>
        <taxon>Ixodoidea</taxon>
        <taxon>Ixodidae</taxon>
        <taxon>Ixodinae</taxon>
        <taxon>Ixodes</taxon>
    </lineage>
</organism>
<protein>
    <submittedName>
        <fullName evidence="1">Putative secreted protein</fullName>
    </submittedName>
</protein>